<dbReference type="Proteomes" id="UP000824782">
    <property type="component" value="Unassembled WGS sequence"/>
</dbReference>
<feature type="transmembrane region" description="Helical" evidence="7">
    <location>
        <begin position="36"/>
        <end position="56"/>
    </location>
</feature>
<evidence type="ECO:0000313" key="9">
    <source>
        <dbReference type="EMBL" id="KAG8594154.1"/>
    </source>
</evidence>
<evidence type="ECO:0000256" key="2">
    <source>
        <dbReference type="ARBA" id="ARBA00022692"/>
    </source>
</evidence>
<feature type="compositionally biased region" description="Basic and acidic residues" evidence="6">
    <location>
        <begin position="86"/>
        <end position="109"/>
    </location>
</feature>
<keyword evidence="8" id="KW-0732">Signal</keyword>
<organism evidence="9 10">
    <name type="scientific">Engystomops pustulosus</name>
    <name type="common">Tungara frog</name>
    <name type="synonym">Physalaemus pustulosus</name>
    <dbReference type="NCBI Taxonomy" id="76066"/>
    <lineage>
        <taxon>Eukaryota</taxon>
        <taxon>Metazoa</taxon>
        <taxon>Chordata</taxon>
        <taxon>Craniata</taxon>
        <taxon>Vertebrata</taxon>
        <taxon>Euteleostomi</taxon>
        <taxon>Amphibia</taxon>
        <taxon>Batrachia</taxon>
        <taxon>Anura</taxon>
        <taxon>Neobatrachia</taxon>
        <taxon>Hyloidea</taxon>
        <taxon>Leptodactylidae</taxon>
        <taxon>Leiuperinae</taxon>
        <taxon>Engystomops</taxon>
    </lineage>
</organism>
<feature type="chain" id="PRO_5043361395" description="Small integral membrane protein 24" evidence="8">
    <location>
        <begin position="19"/>
        <end position="120"/>
    </location>
</feature>
<evidence type="ECO:0008006" key="11">
    <source>
        <dbReference type="Google" id="ProtNLM"/>
    </source>
</evidence>
<feature type="region of interest" description="Disordered" evidence="6">
    <location>
        <begin position="65"/>
        <end position="120"/>
    </location>
</feature>
<dbReference type="InterPro" id="IPR031627">
    <property type="entry name" value="PDZK1IP1/SMIM24"/>
</dbReference>
<proteinExistence type="inferred from homology"/>
<comment type="caution">
    <text evidence="9">The sequence shown here is derived from an EMBL/GenBank/DDBJ whole genome shotgun (WGS) entry which is preliminary data.</text>
</comment>
<keyword evidence="4 7" id="KW-0472">Membrane</keyword>
<feature type="signal peptide" evidence="8">
    <location>
        <begin position="1"/>
        <end position="18"/>
    </location>
</feature>
<gene>
    <name evidence="9" type="ORF">GDO81_001098</name>
</gene>
<evidence type="ECO:0000256" key="8">
    <source>
        <dbReference type="SAM" id="SignalP"/>
    </source>
</evidence>
<protein>
    <recommendedName>
        <fullName evidence="11">Small integral membrane protein 24</fullName>
    </recommendedName>
</protein>
<dbReference type="Pfam" id="PF15807">
    <property type="entry name" value="MAP17"/>
    <property type="match status" value="1"/>
</dbReference>
<name>A0AAV7D9P5_ENGPU</name>
<dbReference type="PANTHER" id="PTHR15296">
    <property type="entry name" value="MEMBRANE-ASSOCIATED PROTEIN MAP17"/>
    <property type="match status" value="1"/>
</dbReference>
<evidence type="ECO:0000256" key="5">
    <source>
        <dbReference type="ARBA" id="ARBA00049650"/>
    </source>
</evidence>
<dbReference type="GO" id="GO:0016020">
    <property type="term" value="C:membrane"/>
    <property type="evidence" value="ECO:0007669"/>
    <property type="project" value="UniProtKB-SubCell"/>
</dbReference>
<evidence type="ECO:0000256" key="3">
    <source>
        <dbReference type="ARBA" id="ARBA00022989"/>
    </source>
</evidence>
<evidence type="ECO:0000256" key="1">
    <source>
        <dbReference type="ARBA" id="ARBA00004167"/>
    </source>
</evidence>
<evidence type="ECO:0000256" key="6">
    <source>
        <dbReference type="SAM" id="MobiDB-lite"/>
    </source>
</evidence>
<dbReference type="AlphaFoldDB" id="A0AAV7D9P5"/>
<dbReference type="PANTHER" id="PTHR15296:SF2">
    <property type="entry name" value="SMALL INTEGRAL MEMBRANE PROTEIN 24"/>
    <property type="match status" value="1"/>
</dbReference>
<evidence type="ECO:0000313" key="10">
    <source>
        <dbReference type="Proteomes" id="UP000824782"/>
    </source>
</evidence>
<keyword evidence="3 7" id="KW-1133">Transmembrane helix</keyword>
<evidence type="ECO:0000256" key="7">
    <source>
        <dbReference type="SAM" id="Phobius"/>
    </source>
</evidence>
<comment type="similarity">
    <text evidence="5">Belongs to the PDZK1-interacting protein 1/SMIM24 family.</text>
</comment>
<keyword evidence="2 7" id="KW-0812">Transmembrane</keyword>
<reference evidence="9" key="1">
    <citation type="thesis" date="2020" institute="ProQuest LLC" country="789 East Eisenhower Parkway, Ann Arbor, MI, USA">
        <title>Comparative Genomics and Chromosome Evolution.</title>
        <authorList>
            <person name="Mudd A.B."/>
        </authorList>
    </citation>
    <scope>NUCLEOTIDE SEQUENCE</scope>
    <source>
        <strain evidence="9">237g6f4</strain>
        <tissue evidence="9">Blood</tissue>
    </source>
</reference>
<sequence length="120" mass="13591">MTTISIIIIFLLFVSANAQGVQQETSSTSSAGLQPWLIGLTAMVVFLFIVFVLLIVNRVWCKKRKEADAEDNKEEGVTMNVYDNDAFDKERPEDKPKEHEGNKKAKWVQDENDEPNITAM</sequence>
<comment type="subcellular location">
    <subcellularLocation>
        <location evidence="1">Membrane</location>
        <topology evidence="1">Single-pass membrane protein</topology>
    </subcellularLocation>
</comment>
<accession>A0AAV7D9P5</accession>
<dbReference type="EMBL" id="WNYA01000001">
    <property type="protein sequence ID" value="KAG8594154.1"/>
    <property type="molecule type" value="Genomic_DNA"/>
</dbReference>
<evidence type="ECO:0000256" key="4">
    <source>
        <dbReference type="ARBA" id="ARBA00023136"/>
    </source>
</evidence>
<keyword evidence="10" id="KW-1185">Reference proteome</keyword>